<evidence type="ECO:0000256" key="9">
    <source>
        <dbReference type="ARBA" id="ARBA00023277"/>
    </source>
</evidence>
<keyword evidence="6" id="KW-0328">Glycosyltransferase</keyword>
<dbReference type="InterPro" id="IPR052182">
    <property type="entry name" value="Glycogen/Maltodextrin_Phosph"/>
</dbReference>
<dbReference type="InterPro" id="IPR035090">
    <property type="entry name" value="Pyridoxal_P_attach_site"/>
</dbReference>
<reference evidence="14" key="1">
    <citation type="submission" date="2016-10" db="EMBL/GenBank/DDBJ databases">
        <authorList>
            <person name="Varghese N."/>
            <person name="Submissions S."/>
        </authorList>
    </citation>
    <scope>NUCLEOTIDE SEQUENCE [LARGE SCALE GENOMIC DNA]</scope>
    <source>
        <strain evidence="14">DSM 45419</strain>
    </source>
</reference>
<proteinExistence type="inferred from homology"/>
<evidence type="ECO:0000256" key="5">
    <source>
        <dbReference type="ARBA" id="ARBA00022533"/>
    </source>
</evidence>
<dbReference type="AlphaFoldDB" id="A0A1G9KVU8"/>
<keyword evidence="7" id="KW-0808">Transferase</keyword>
<organism evidence="13 14">
    <name type="scientific">Geodermatophilus siccatus</name>
    <dbReference type="NCBI Taxonomy" id="1137991"/>
    <lineage>
        <taxon>Bacteria</taxon>
        <taxon>Bacillati</taxon>
        <taxon>Actinomycetota</taxon>
        <taxon>Actinomycetes</taxon>
        <taxon>Geodermatophilales</taxon>
        <taxon>Geodermatophilaceae</taxon>
        <taxon>Geodermatophilus</taxon>
    </lineage>
</organism>
<evidence type="ECO:0000256" key="2">
    <source>
        <dbReference type="ARBA" id="ARBA00001933"/>
    </source>
</evidence>
<comment type="catalytic activity">
    <reaction evidence="1">
        <text>[(1-&gt;4)-alpha-D-glucosyl](n) + phosphate = [(1-&gt;4)-alpha-D-glucosyl](n-1) + alpha-D-glucose 1-phosphate</text>
        <dbReference type="Rhea" id="RHEA:41732"/>
        <dbReference type="Rhea" id="RHEA-COMP:9584"/>
        <dbReference type="Rhea" id="RHEA-COMP:9586"/>
        <dbReference type="ChEBI" id="CHEBI:15444"/>
        <dbReference type="ChEBI" id="CHEBI:43474"/>
        <dbReference type="ChEBI" id="CHEBI:58601"/>
        <dbReference type="EC" id="2.4.1.1"/>
    </reaction>
</comment>
<evidence type="ECO:0000256" key="8">
    <source>
        <dbReference type="ARBA" id="ARBA00022898"/>
    </source>
</evidence>
<dbReference type="STRING" id="1137991.SAMN05660642_00165"/>
<dbReference type="RefSeq" id="WP_091212614.1">
    <property type="nucleotide sequence ID" value="NZ_FNHE01000001.1"/>
</dbReference>
<evidence type="ECO:0000313" key="13">
    <source>
        <dbReference type="EMBL" id="SDL53822.1"/>
    </source>
</evidence>
<dbReference type="GO" id="GO:0008184">
    <property type="term" value="F:glycogen phosphorylase activity"/>
    <property type="evidence" value="ECO:0007669"/>
    <property type="project" value="InterPro"/>
</dbReference>
<dbReference type="PIRSF" id="PIRSF000460">
    <property type="entry name" value="Pprylas_GlgP"/>
    <property type="match status" value="1"/>
</dbReference>
<dbReference type="EMBL" id="FNHE01000001">
    <property type="protein sequence ID" value="SDL53822.1"/>
    <property type="molecule type" value="Genomic_DNA"/>
</dbReference>
<keyword evidence="5" id="KW-0021">Allosteric enzyme</keyword>
<dbReference type="PANTHER" id="PTHR42655:SF1">
    <property type="entry name" value="GLYCOGEN PHOSPHORYLASE"/>
    <property type="match status" value="1"/>
</dbReference>
<evidence type="ECO:0000259" key="12">
    <source>
        <dbReference type="Pfam" id="PF11897"/>
    </source>
</evidence>
<protein>
    <recommendedName>
        <fullName evidence="4">glycogen phosphorylase</fullName>
        <ecNumber evidence="4">2.4.1.1</ecNumber>
    </recommendedName>
</protein>
<dbReference type="Pfam" id="PF00343">
    <property type="entry name" value="Phosphorylase"/>
    <property type="match status" value="1"/>
</dbReference>
<evidence type="ECO:0000256" key="10">
    <source>
        <dbReference type="ARBA" id="ARBA00025174"/>
    </source>
</evidence>
<gene>
    <name evidence="13" type="ORF">SAMN05660642_00165</name>
</gene>
<dbReference type="InterPro" id="IPR024517">
    <property type="entry name" value="Glycogen_phosphorylase_DUF3417"/>
</dbReference>
<evidence type="ECO:0000256" key="11">
    <source>
        <dbReference type="PIRSR" id="PIRSR000460-1"/>
    </source>
</evidence>
<comment type="function">
    <text evidence="10">Phosphorylase is an important allosteric enzyme in carbohydrate metabolism. Enzymes from different sources differ in their regulatory mechanisms and in their natural substrates. However, all known phosphorylases share catalytic and structural properties.</text>
</comment>
<feature type="domain" description="DUF3417" evidence="12">
    <location>
        <begin position="13"/>
        <end position="120"/>
    </location>
</feature>
<keyword evidence="8 11" id="KW-0663">Pyridoxal phosphate</keyword>
<evidence type="ECO:0000256" key="3">
    <source>
        <dbReference type="ARBA" id="ARBA00006047"/>
    </source>
</evidence>
<evidence type="ECO:0000256" key="1">
    <source>
        <dbReference type="ARBA" id="ARBA00001275"/>
    </source>
</evidence>
<dbReference type="OrthoDB" id="9760804at2"/>
<dbReference type="PROSITE" id="PS00102">
    <property type="entry name" value="PHOSPHORYLASE"/>
    <property type="match status" value="1"/>
</dbReference>
<dbReference type="NCBIfam" id="TIGR02094">
    <property type="entry name" value="more_P_ylases"/>
    <property type="match status" value="1"/>
</dbReference>
<evidence type="ECO:0000313" key="14">
    <source>
        <dbReference type="Proteomes" id="UP000198680"/>
    </source>
</evidence>
<dbReference type="SUPFAM" id="SSF53756">
    <property type="entry name" value="UDP-Glycosyltransferase/glycogen phosphorylase"/>
    <property type="match status" value="1"/>
</dbReference>
<dbReference type="Pfam" id="PF11897">
    <property type="entry name" value="DUF3417"/>
    <property type="match status" value="1"/>
</dbReference>
<evidence type="ECO:0000256" key="6">
    <source>
        <dbReference type="ARBA" id="ARBA00022676"/>
    </source>
</evidence>
<sequence>MRALRRFTVRASLPEELLPLSQLVTNLRWSWHAETRDLFEALDPELWRTCNGDPVKVLGEVSAERLATLARDRRFVRRLQDVVDDLQEYLSAPHWYQSLGEGAPATVAYFSAEFGITEVLPQYSGGLGILAGDHLKAASDLGVPLVGVGLLYRAGYFEQGLSADGWQLEHYPSLDPHGLPLKLLRQPDGTAVVINVPLPEGRTLFAHVWRAQVGRVALLLLDSDIEENTPAERGVTDRLYGGDEDHRLRQEMLLGIGGVRALRAYCQLTGTPAPEVYHANEGHAGFLGIERIRELTESHGLSFSEALQAVRAGTVFTTHTPVPAGIDRFPRALIERYFAGFGVPLDHLIPLGAEEDPAKFNMAHMGLRLGQRANGVSQLHGHVSRSMFRGLWPGFDEGDVPISSITNGVHAPTWTARELVEMGTQVSSQGDPVDVEGPVHFDGVDRIPSGELWSTRRMLRGRLVEEVRRRLRDTALSRGAAESEVGWTDSAFDPDVLTIGFARRVPSYKRLTLMLRDPERLRALLLDPERPVQLVIAGKSHPADDGGKQLIQQMVKFADDPAIRHRIAFLPGYDIGMARYLYWGCDVWLNNPLRPLEACGTSGMKAALNGGLNLSIRDGWWDEWFDGQNGWAIPTADGVADPERRDDIEARAIYELLGNQVIPRFYETDRDGVPSRWVEMVRHTLRETGPKVLATRMVRDYVQQLYVPAAGSARAMAESGYGAARTEAVWRARLLDRWSTVRVAHVEATGAGDTPEIGSTLALRAEVELPGLMPTDVQVQAAYGRVDDADGLHEVTTLPMAHEHTEGSRHWFTATVPLERTGAFGYTVRVLPHSEHLADPAELGVVASA</sequence>
<comment type="similarity">
    <text evidence="3">Belongs to the glycogen phosphorylase family.</text>
</comment>
<dbReference type="Proteomes" id="UP000198680">
    <property type="component" value="Unassembled WGS sequence"/>
</dbReference>
<dbReference type="PANTHER" id="PTHR42655">
    <property type="entry name" value="GLYCOGEN PHOSPHORYLASE"/>
    <property type="match status" value="1"/>
</dbReference>
<keyword evidence="14" id="KW-1185">Reference proteome</keyword>
<dbReference type="EC" id="2.4.1.1" evidence="4"/>
<name>A0A1G9KVU8_9ACTN</name>
<comment type="cofactor">
    <cofactor evidence="2">
        <name>pyridoxal 5'-phosphate</name>
        <dbReference type="ChEBI" id="CHEBI:597326"/>
    </cofactor>
</comment>
<evidence type="ECO:0000256" key="4">
    <source>
        <dbReference type="ARBA" id="ARBA00012591"/>
    </source>
</evidence>
<accession>A0A1G9KVU8</accession>
<dbReference type="InterPro" id="IPR011834">
    <property type="entry name" value="Agluc_phsphrylas"/>
</dbReference>
<dbReference type="GO" id="GO:0030170">
    <property type="term" value="F:pyridoxal phosphate binding"/>
    <property type="evidence" value="ECO:0007669"/>
    <property type="project" value="InterPro"/>
</dbReference>
<dbReference type="GO" id="GO:0005975">
    <property type="term" value="P:carbohydrate metabolic process"/>
    <property type="evidence" value="ECO:0007669"/>
    <property type="project" value="InterPro"/>
</dbReference>
<dbReference type="InterPro" id="IPR000811">
    <property type="entry name" value="Glyco_trans_35"/>
</dbReference>
<keyword evidence="9" id="KW-0119">Carbohydrate metabolism</keyword>
<dbReference type="Gene3D" id="3.40.50.2000">
    <property type="entry name" value="Glycogen Phosphorylase B"/>
    <property type="match status" value="2"/>
</dbReference>
<feature type="modified residue" description="N6-(pyridoxal phosphate)lysine" evidence="11">
    <location>
        <position position="605"/>
    </location>
</feature>
<evidence type="ECO:0000256" key="7">
    <source>
        <dbReference type="ARBA" id="ARBA00022679"/>
    </source>
</evidence>